<sequence length="213" mass="24274">MAEEISHVVEFYGINVHTNNDSDMYVTLPGYRVTGSSFTRMIYRPIDGMDVLLSQLRDQEEMYVTHRHAQARTNRESFRQSIAEYPPAARIVPHPFDALAWNWNDTATALSDYVDDSHFNNLTPFVVEGDEAFGTVCLYRQANGWRSGSWLQNPAETLVFRACCICLDDITDTPVSGLLGLQCCQHVFHRACILNWVWKHLDLPSCPACTRLI</sequence>
<proteinExistence type="predicted"/>
<dbReference type="InterPro" id="IPR013083">
    <property type="entry name" value="Znf_RING/FYVE/PHD"/>
</dbReference>
<dbReference type="PROSITE" id="PS50089">
    <property type="entry name" value="ZF_RING_2"/>
    <property type="match status" value="1"/>
</dbReference>
<dbReference type="SMART" id="SM00184">
    <property type="entry name" value="RING"/>
    <property type="match status" value="1"/>
</dbReference>
<dbReference type="InterPro" id="IPR051826">
    <property type="entry name" value="E3_ubiquitin-ligase_domain"/>
</dbReference>
<evidence type="ECO:0000313" key="4">
    <source>
        <dbReference type="Proteomes" id="UP001642260"/>
    </source>
</evidence>
<reference evidence="3 4" key="1">
    <citation type="submission" date="2022-03" db="EMBL/GenBank/DDBJ databases">
        <authorList>
            <person name="Macdonald S."/>
            <person name="Ahmed S."/>
            <person name="Newling K."/>
        </authorList>
    </citation>
    <scope>NUCLEOTIDE SEQUENCE [LARGE SCALE GENOMIC DNA]</scope>
</reference>
<dbReference type="EMBL" id="CAKOAT010486264">
    <property type="protein sequence ID" value="CAH8379826.1"/>
    <property type="molecule type" value="Genomic_DNA"/>
</dbReference>
<keyword evidence="1" id="KW-0863">Zinc-finger</keyword>
<evidence type="ECO:0000259" key="2">
    <source>
        <dbReference type="PROSITE" id="PS50089"/>
    </source>
</evidence>
<dbReference type="PANTHER" id="PTHR22765">
    <property type="entry name" value="RING FINGER AND PROTEASE ASSOCIATED DOMAIN-CONTAINING"/>
    <property type="match status" value="1"/>
</dbReference>
<keyword evidence="1" id="KW-0479">Metal-binding</keyword>
<organism evidence="3 4">
    <name type="scientific">Eruca vesicaria subsp. sativa</name>
    <name type="common">Garden rocket</name>
    <name type="synonym">Eruca sativa</name>
    <dbReference type="NCBI Taxonomy" id="29727"/>
    <lineage>
        <taxon>Eukaryota</taxon>
        <taxon>Viridiplantae</taxon>
        <taxon>Streptophyta</taxon>
        <taxon>Embryophyta</taxon>
        <taxon>Tracheophyta</taxon>
        <taxon>Spermatophyta</taxon>
        <taxon>Magnoliopsida</taxon>
        <taxon>eudicotyledons</taxon>
        <taxon>Gunneridae</taxon>
        <taxon>Pentapetalae</taxon>
        <taxon>rosids</taxon>
        <taxon>malvids</taxon>
        <taxon>Brassicales</taxon>
        <taxon>Brassicaceae</taxon>
        <taxon>Brassiceae</taxon>
        <taxon>Eruca</taxon>
    </lineage>
</organism>
<comment type="caution">
    <text evidence="3">The sequence shown here is derived from an EMBL/GenBank/DDBJ whole genome shotgun (WGS) entry which is preliminary data.</text>
</comment>
<dbReference type="Proteomes" id="UP001642260">
    <property type="component" value="Unassembled WGS sequence"/>
</dbReference>
<dbReference type="SUPFAM" id="SSF57850">
    <property type="entry name" value="RING/U-box"/>
    <property type="match status" value="1"/>
</dbReference>
<dbReference type="Gene3D" id="3.30.40.10">
    <property type="entry name" value="Zinc/RING finger domain, C3HC4 (zinc finger)"/>
    <property type="match status" value="1"/>
</dbReference>
<evidence type="ECO:0000313" key="3">
    <source>
        <dbReference type="EMBL" id="CAH8379826.1"/>
    </source>
</evidence>
<dbReference type="Pfam" id="PF13639">
    <property type="entry name" value="zf-RING_2"/>
    <property type="match status" value="1"/>
</dbReference>
<gene>
    <name evidence="3" type="ORF">ERUC_LOCUS33008</name>
</gene>
<keyword evidence="1" id="KW-0862">Zinc</keyword>
<feature type="domain" description="RING-type" evidence="2">
    <location>
        <begin position="163"/>
        <end position="210"/>
    </location>
</feature>
<dbReference type="GO" id="GO:0008270">
    <property type="term" value="F:zinc ion binding"/>
    <property type="evidence" value="ECO:0007669"/>
    <property type="project" value="UniProtKB-KW"/>
</dbReference>
<name>A0ABC8LAE7_ERUVS</name>
<keyword evidence="4" id="KW-1185">Reference proteome</keyword>
<protein>
    <recommendedName>
        <fullName evidence="2">RING-type domain-containing protein</fullName>
    </recommendedName>
</protein>
<dbReference type="AlphaFoldDB" id="A0ABC8LAE7"/>
<accession>A0ABC8LAE7</accession>
<evidence type="ECO:0000256" key="1">
    <source>
        <dbReference type="PROSITE-ProRule" id="PRU00175"/>
    </source>
</evidence>
<dbReference type="InterPro" id="IPR001841">
    <property type="entry name" value="Znf_RING"/>
</dbReference>